<comment type="caution">
    <text evidence="2">The sequence shown here is derived from an EMBL/GenBank/DDBJ whole genome shotgun (WGS) entry which is preliminary data.</text>
</comment>
<proteinExistence type="predicted"/>
<organism evidence="2 3">
    <name type="scientific">Cryobacterium suzukii</name>
    <dbReference type="NCBI Taxonomy" id="1259198"/>
    <lineage>
        <taxon>Bacteria</taxon>
        <taxon>Bacillati</taxon>
        <taxon>Actinomycetota</taxon>
        <taxon>Actinomycetes</taxon>
        <taxon>Micrococcales</taxon>
        <taxon>Microbacteriaceae</taxon>
        <taxon>Cryobacterium</taxon>
    </lineage>
</organism>
<dbReference type="InterPro" id="IPR013325">
    <property type="entry name" value="RNA_pol_sigma_r2"/>
</dbReference>
<reference evidence="2 3" key="1">
    <citation type="submission" date="2019-03" db="EMBL/GenBank/DDBJ databases">
        <title>Genomics of glacier-inhabiting Cryobacterium strains.</title>
        <authorList>
            <person name="Liu Q."/>
            <person name="Xin Y.-H."/>
        </authorList>
    </citation>
    <scope>NUCLEOTIDE SEQUENCE [LARGE SCALE GENOMIC DNA]</scope>
    <source>
        <strain evidence="2 3">Sr39</strain>
    </source>
</reference>
<dbReference type="GO" id="GO:0006352">
    <property type="term" value="P:DNA-templated transcription initiation"/>
    <property type="evidence" value="ECO:0007669"/>
    <property type="project" value="InterPro"/>
</dbReference>
<gene>
    <name evidence="2" type="ORF">E3T39_06935</name>
</gene>
<protein>
    <recommendedName>
        <fullName evidence="1">RNA polymerase sigma-70 region 2 domain-containing protein</fullName>
    </recommendedName>
</protein>
<keyword evidence="3" id="KW-1185">Reference proteome</keyword>
<dbReference type="AlphaFoldDB" id="A0A4R9AGW8"/>
<dbReference type="Pfam" id="PF04542">
    <property type="entry name" value="Sigma70_r2"/>
    <property type="match status" value="1"/>
</dbReference>
<dbReference type="EMBL" id="SOHJ01000004">
    <property type="protein sequence ID" value="TFD61751.1"/>
    <property type="molecule type" value="Genomic_DNA"/>
</dbReference>
<dbReference type="InterPro" id="IPR007627">
    <property type="entry name" value="RNA_pol_sigma70_r2"/>
</dbReference>
<evidence type="ECO:0000313" key="2">
    <source>
        <dbReference type="EMBL" id="TFD61751.1"/>
    </source>
</evidence>
<dbReference type="SUPFAM" id="SSF88946">
    <property type="entry name" value="Sigma2 domain of RNA polymerase sigma factors"/>
    <property type="match status" value="1"/>
</dbReference>
<dbReference type="OrthoDB" id="3747638at2"/>
<sequence>MDQVAVVVPLQDVMRELIPDLLGYFLNRLDDREDAADAVADTLLVLWRKERAVPAGTEDARRYAFGVARKILLTARRGRRRYTASEVRWRVDALEQTEWKRGGRWGGLS</sequence>
<dbReference type="Gene3D" id="1.10.1740.10">
    <property type="match status" value="1"/>
</dbReference>
<accession>A0A4R9AGW8</accession>
<name>A0A4R9AGW8_9MICO</name>
<evidence type="ECO:0000259" key="1">
    <source>
        <dbReference type="Pfam" id="PF04542"/>
    </source>
</evidence>
<evidence type="ECO:0000313" key="3">
    <source>
        <dbReference type="Proteomes" id="UP000298170"/>
    </source>
</evidence>
<dbReference type="Proteomes" id="UP000298170">
    <property type="component" value="Unassembled WGS sequence"/>
</dbReference>
<feature type="domain" description="RNA polymerase sigma-70 region 2" evidence="1">
    <location>
        <begin position="15"/>
        <end position="81"/>
    </location>
</feature>
<dbReference type="GO" id="GO:0003700">
    <property type="term" value="F:DNA-binding transcription factor activity"/>
    <property type="evidence" value="ECO:0007669"/>
    <property type="project" value="InterPro"/>
</dbReference>